<gene>
    <name evidence="1" type="ORF">A3Q29_00290</name>
</gene>
<protein>
    <submittedName>
        <fullName evidence="1">Sulfate transporter</fullName>
    </submittedName>
</protein>
<evidence type="ECO:0000313" key="2">
    <source>
        <dbReference type="Proteomes" id="UP000179588"/>
    </source>
</evidence>
<dbReference type="Proteomes" id="UP000179588">
    <property type="component" value="Unassembled WGS sequence"/>
</dbReference>
<accession>A0A1S1HTU8</accession>
<proteinExistence type="predicted"/>
<sequence length="212" mass="24410">MHTKEKQYTQHEVPEGYWRDAKGHLVHIDMVKEIDRLRDEMVGNIVDRAIPINAALTLFKPYAFGESDAFRALSAERYQAPIGGTKGNLTYYSFDGEHRIDISVQDRIAFDERLQAAKALIDECIMAWSAGARPEILAIINDAFYVDKKGKIRIQDILDLRRLDITDEKWLRAMDAINESIQVIDSCRYIRIYRRVGDSNEYKQISLNITGV</sequence>
<comment type="caution">
    <text evidence="1">The sequence shown here is derived from an EMBL/GenBank/DDBJ whole genome shotgun (WGS) entry which is preliminary data.</text>
</comment>
<dbReference type="EMBL" id="LVIE01000001">
    <property type="protein sequence ID" value="OHT25839.1"/>
    <property type="molecule type" value="Genomic_DNA"/>
</dbReference>
<name>A0A1S1HTU8_PROST</name>
<dbReference type="AlphaFoldDB" id="A0A1S1HTU8"/>
<evidence type="ECO:0000313" key="1">
    <source>
        <dbReference type="EMBL" id="OHT25839.1"/>
    </source>
</evidence>
<organism evidence="1 2">
    <name type="scientific">Providencia stuartii</name>
    <dbReference type="NCBI Taxonomy" id="588"/>
    <lineage>
        <taxon>Bacteria</taxon>
        <taxon>Pseudomonadati</taxon>
        <taxon>Pseudomonadota</taxon>
        <taxon>Gammaproteobacteria</taxon>
        <taxon>Enterobacterales</taxon>
        <taxon>Morganellaceae</taxon>
        <taxon>Providencia</taxon>
    </lineage>
</organism>
<keyword evidence="2" id="KW-1185">Reference proteome</keyword>
<reference evidence="1 2" key="1">
    <citation type="submission" date="2016-03" db="EMBL/GenBank/DDBJ databases">
        <title>Genome sequence of Providencia stuartii strain, isolated from the salivary glands of larval Lucilia sericata.</title>
        <authorList>
            <person name="Yuan Y."/>
            <person name="Zhang Y."/>
            <person name="Fu S."/>
            <person name="Crippen T.L."/>
            <person name="Visi D."/>
            <person name="Benbow M.E."/>
            <person name="Allen M."/>
            <person name="Tomberlin J.K."/>
            <person name="Sze S.-H."/>
            <person name="Tarone A.M."/>
        </authorList>
    </citation>
    <scope>NUCLEOTIDE SEQUENCE [LARGE SCALE GENOMIC DNA]</scope>
    <source>
        <strain evidence="1 2">Crippen</strain>
    </source>
</reference>
<dbReference type="InterPro" id="IPR021505">
    <property type="entry name" value="Phage_B3_Orf6"/>
</dbReference>
<dbReference type="Pfam" id="PF11363">
    <property type="entry name" value="DUF3164"/>
    <property type="match status" value="1"/>
</dbReference>